<evidence type="ECO:0000256" key="1">
    <source>
        <dbReference type="ARBA" id="ARBA00023125"/>
    </source>
</evidence>
<reference evidence="3 4" key="1">
    <citation type="submission" date="2020-08" db="EMBL/GenBank/DDBJ databases">
        <title>Genomic Encyclopedia of Type Strains, Phase III (KMG-III): the genomes of soil and plant-associated and newly described type strains.</title>
        <authorList>
            <person name="Whitman W."/>
        </authorList>
    </citation>
    <scope>NUCLEOTIDE SEQUENCE [LARGE SCALE GENOMIC DNA]</scope>
    <source>
        <strain evidence="3 4">CECT 8799</strain>
    </source>
</reference>
<evidence type="ECO:0000313" key="4">
    <source>
        <dbReference type="Proteomes" id="UP000535937"/>
    </source>
</evidence>
<feature type="domain" description="HTH cro/C1-type" evidence="2">
    <location>
        <begin position="13"/>
        <end position="67"/>
    </location>
</feature>
<protein>
    <submittedName>
        <fullName evidence="3">Transcriptional regulator with XRE-family HTH domain</fullName>
    </submittedName>
</protein>
<dbReference type="GO" id="GO:0003677">
    <property type="term" value="F:DNA binding"/>
    <property type="evidence" value="ECO:0007669"/>
    <property type="project" value="UniProtKB-KW"/>
</dbReference>
<dbReference type="SUPFAM" id="SSF47413">
    <property type="entry name" value="lambda repressor-like DNA-binding domains"/>
    <property type="match status" value="1"/>
</dbReference>
<keyword evidence="4" id="KW-1185">Reference proteome</keyword>
<dbReference type="PANTHER" id="PTHR46797">
    <property type="entry name" value="HTH-TYPE TRANSCRIPTIONAL REGULATOR"/>
    <property type="match status" value="1"/>
</dbReference>
<dbReference type="InterPro" id="IPR050807">
    <property type="entry name" value="TransReg_Diox_bact_type"/>
</dbReference>
<dbReference type="RefSeq" id="WP_183460026.1">
    <property type="nucleotide sequence ID" value="NZ_JACHWZ010000010.1"/>
</dbReference>
<keyword evidence="1" id="KW-0238">DNA-binding</keyword>
<dbReference type="PANTHER" id="PTHR46797:SF1">
    <property type="entry name" value="METHYLPHOSPHONATE SYNTHASE"/>
    <property type="match status" value="1"/>
</dbReference>
<evidence type="ECO:0000259" key="2">
    <source>
        <dbReference type="PROSITE" id="PS50943"/>
    </source>
</evidence>
<evidence type="ECO:0000313" key="3">
    <source>
        <dbReference type="EMBL" id="MBB3061535.1"/>
    </source>
</evidence>
<dbReference type="InterPro" id="IPR001387">
    <property type="entry name" value="Cro/C1-type_HTH"/>
</dbReference>
<accession>A0A7W4WC84</accession>
<dbReference type="GO" id="GO:0003700">
    <property type="term" value="F:DNA-binding transcription factor activity"/>
    <property type="evidence" value="ECO:0007669"/>
    <property type="project" value="TreeGrafter"/>
</dbReference>
<dbReference type="Proteomes" id="UP000535937">
    <property type="component" value="Unassembled WGS sequence"/>
</dbReference>
<dbReference type="SMART" id="SM00530">
    <property type="entry name" value="HTH_XRE"/>
    <property type="match status" value="1"/>
</dbReference>
<dbReference type="GO" id="GO:0005829">
    <property type="term" value="C:cytosol"/>
    <property type="evidence" value="ECO:0007669"/>
    <property type="project" value="TreeGrafter"/>
</dbReference>
<sequence>MPQKNKLQLGEAMKLARLEQRLSQSAVARSLGIQQSYLSKVENDTATPSVTVLQKLCSAYGVKTHRLLRQLDREVLRRNGAYRAHLQKTLRQRRATRAGLASVLVAAVSLSALLLGRETASIHRPVTLVLDEVDGVEAIDLFAAYGQLEVRGRHLVAGKSVSIEVREIPWDQAFSELAKRLGVRAEFSGAIVELSPDAN</sequence>
<dbReference type="PROSITE" id="PS50943">
    <property type="entry name" value="HTH_CROC1"/>
    <property type="match status" value="1"/>
</dbReference>
<name>A0A7W4WC84_9GAMM</name>
<dbReference type="Pfam" id="PF01381">
    <property type="entry name" value="HTH_3"/>
    <property type="match status" value="1"/>
</dbReference>
<dbReference type="EMBL" id="JACHWZ010000010">
    <property type="protein sequence ID" value="MBB3061535.1"/>
    <property type="molecule type" value="Genomic_DNA"/>
</dbReference>
<comment type="caution">
    <text evidence="3">The sequence shown here is derived from an EMBL/GenBank/DDBJ whole genome shotgun (WGS) entry which is preliminary data.</text>
</comment>
<dbReference type="InterPro" id="IPR010982">
    <property type="entry name" value="Lambda_DNA-bd_dom_sf"/>
</dbReference>
<dbReference type="Gene3D" id="1.10.260.40">
    <property type="entry name" value="lambda repressor-like DNA-binding domains"/>
    <property type="match status" value="1"/>
</dbReference>
<organism evidence="3 4">
    <name type="scientific">Microbulbifer rhizosphaerae</name>
    <dbReference type="NCBI Taxonomy" id="1562603"/>
    <lineage>
        <taxon>Bacteria</taxon>
        <taxon>Pseudomonadati</taxon>
        <taxon>Pseudomonadota</taxon>
        <taxon>Gammaproteobacteria</taxon>
        <taxon>Cellvibrionales</taxon>
        <taxon>Microbulbiferaceae</taxon>
        <taxon>Microbulbifer</taxon>
    </lineage>
</organism>
<dbReference type="AlphaFoldDB" id="A0A7W4WC84"/>
<proteinExistence type="predicted"/>
<dbReference type="CDD" id="cd00093">
    <property type="entry name" value="HTH_XRE"/>
    <property type="match status" value="1"/>
</dbReference>
<gene>
    <name evidence="3" type="ORF">FHS09_002373</name>
</gene>